<proteinExistence type="predicted"/>
<reference evidence="3 4" key="1">
    <citation type="journal article" date="2007" name="Nature">
        <title>Genome of the marsupial Monodelphis domestica reveals innovation in non-coding sequences.</title>
        <authorList>
            <person name="Mikkelsen T.S."/>
            <person name="Wakefield M.J."/>
            <person name="Aken B."/>
            <person name="Amemiya C.T."/>
            <person name="Chang J.L."/>
            <person name="Duke S."/>
            <person name="Garber M."/>
            <person name="Gentles A.J."/>
            <person name="Goodstadt L."/>
            <person name="Heger A."/>
            <person name="Jurka J."/>
            <person name="Kamal M."/>
            <person name="Mauceli E."/>
            <person name="Searle S.M."/>
            <person name="Sharpe T."/>
            <person name="Baker M.L."/>
            <person name="Batzer M.A."/>
            <person name="Benos P.V."/>
            <person name="Belov K."/>
            <person name="Clamp M."/>
            <person name="Cook A."/>
            <person name="Cuff J."/>
            <person name="Das R."/>
            <person name="Davidow L."/>
            <person name="Deakin J.E."/>
            <person name="Fazzari M.J."/>
            <person name="Glass J.L."/>
            <person name="Grabherr M."/>
            <person name="Greally J.M."/>
            <person name="Gu W."/>
            <person name="Hore T.A."/>
            <person name="Huttley G.A."/>
            <person name="Kleber M."/>
            <person name="Jirtle R.L."/>
            <person name="Koina E."/>
            <person name="Lee J.T."/>
            <person name="Mahony S."/>
            <person name="Marra M.A."/>
            <person name="Miller R.D."/>
            <person name="Nicholls R.D."/>
            <person name="Oda M."/>
            <person name="Papenfuss A.T."/>
            <person name="Parra Z.E."/>
            <person name="Pollock D.D."/>
            <person name="Ray D.A."/>
            <person name="Schein J.E."/>
            <person name="Speed T.P."/>
            <person name="Thompson K."/>
            <person name="VandeBerg J.L."/>
            <person name="Wade C.M."/>
            <person name="Walker J.A."/>
            <person name="Waters P.D."/>
            <person name="Webber C."/>
            <person name="Weidman J.R."/>
            <person name="Xie X."/>
            <person name="Zody M.C."/>
            <person name="Baldwin J."/>
            <person name="Abdouelleil A."/>
            <person name="Abdulkadir J."/>
            <person name="Abebe A."/>
            <person name="Abera B."/>
            <person name="Abreu J."/>
            <person name="Acer S.C."/>
            <person name="Aftuck L."/>
            <person name="Alexander A."/>
            <person name="An P."/>
            <person name="Anderson E."/>
            <person name="Anderson S."/>
            <person name="Arachi H."/>
            <person name="Azer M."/>
            <person name="Bachantsang P."/>
            <person name="Barry A."/>
            <person name="Bayul T."/>
            <person name="Berlin A."/>
            <person name="Bessette D."/>
            <person name="Bloom T."/>
            <person name="Bloom T."/>
            <person name="Boguslavskiy L."/>
            <person name="Bonnet C."/>
            <person name="Boukhgalter B."/>
            <person name="Bourzgui I."/>
            <person name="Brown A."/>
            <person name="Cahill P."/>
            <person name="Channer S."/>
            <person name="Cheshatsang Y."/>
            <person name="Chuda L."/>
            <person name="Citroen M."/>
            <person name="Collymore A."/>
            <person name="Cooke P."/>
            <person name="Costello M."/>
            <person name="D'Aco K."/>
            <person name="Daza R."/>
            <person name="De Haan G."/>
            <person name="DeGray S."/>
            <person name="DeMaso C."/>
            <person name="Dhargay N."/>
            <person name="Dooley K."/>
            <person name="Dooley E."/>
            <person name="Doricent M."/>
            <person name="Dorje P."/>
            <person name="Dorjee K."/>
            <person name="Dupes A."/>
            <person name="Elong R."/>
            <person name="Falk J."/>
            <person name="Farina A."/>
            <person name="Faro S."/>
            <person name="Ferguson D."/>
            <person name="Fisher S."/>
            <person name="Foley C.D."/>
            <person name="Franke A."/>
            <person name="Friedrich D."/>
            <person name="Gadbois L."/>
            <person name="Gearin G."/>
            <person name="Gearin C.R."/>
            <person name="Giannoukos G."/>
            <person name="Goode T."/>
            <person name="Graham J."/>
            <person name="Grandbois E."/>
            <person name="Grewal S."/>
            <person name="Gyaltsen K."/>
            <person name="Hafez N."/>
            <person name="Hagos B."/>
            <person name="Hall J."/>
            <person name="Henson C."/>
            <person name="Hollinger A."/>
            <person name="Honan T."/>
            <person name="Huard M.D."/>
            <person name="Hughes L."/>
            <person name="Hurhula B."/>
            <person name="Husby M.E."/>
            <person name="Kamat A."/>
            <person name="Kanga B."/>
            <person name="Kashin S."/>
            <person name="Khazanovich D."/>
            <person name="Kisner P."/>
            <person name="Lance K."/>
            <person name="Lara M."/>
            <person name="Lee W."/>
            <person name="Lennon N."/>
            <person name="Letendre F."/>
            <person name="LeVine R."/>
            <person name="Lipovsky A."/>
            <person name="Liu X."/>
            <person name="Liu J."/>
            <person name="Liu S."/>
            <person name="Lokyitsang T."/>
            <person name="Lokyitsang Y."/>
            <person name="Lubonja R."/>
            <person name="Lui A."/>
            <person name="MacDonald P."/>
            <person name="Magnisalis V."/>
            <person name="Maru K."/>
            <person name="Matthews C."/>
            <person name="McCusker W."/>
            <person name="McDonough S."/>
            <person name="Mehta T."/>
            <person name="Meldrim J."/>
            <person name="Meneus L."/>
            <person name="Mihai O."/>
            <person name="Mihalev A."/>
            <person name="Mihova T."/>
            <person name="Mittelman R."/>
            <person name="Mlenga V."/>
            <person name="Montmayeur A."/>
            <person name="Mulrain L."/>
            <person name="Navidi A."/>
            <person name="Naylor J."/>
            <person name="Negash T."/>
            <person name="Nguyen T."/>
            <person name="Nguyen N."/>
            <person name="Nicol R."/>
            <person name="Norbu C."/>
            <person name="Norbu N."/>
            <person name="Novod N."/>
            <person name="O'Neill B."/>
            <person name="Osman S."/>
            <person name="Markiewicz E."/>
            <person name="Oyono O.L."/>
            <person name="Patti C."/>
            <person name="Phunkhang P."/>
            <person name="Pierre F."/>
            <person name="Priest M."/>
            <person name="Raghuraman S."/>
            <person name="Rege F."/>
            <person name="Reyes R."/>
            <person name="Rise C."/>
            <person name="Rogov P."/>
            <person name="Ross K."/>
            <person name="Ryan E."/>
            <person name="Settipalli S."/>
            <person name="Shea T."/>
            <person name="Sherpa N."/>
            <person name="Shi L."/>
            <person name="Shih D."/>
            <person name="Sparrow T."/>
            <person name="Spaulding J."/>
            <person name="Stalker J."/>
            <person name="Stange-Thomann N."/>
            <person name="Stavropoulos S."/>
            <person name="Stone C."/>
            <person name="Strader C."/>
            <person name="Tesfaye S."/>
            <person name="Thomson T."/>
            <person name="Thoulutsang Y."/>
            <person name="Thoulutsang D."/>
            <person name="Topham K."/>
            <person name="Topping I."/>
            <person name="Tsamla T."/>
            <person name="Vassiliev H."/>
            <person name="Vo A."/>
            <person name="Wangchuk T."/>
            <person name="Wangdi T."/>
            <person name="Weiand M."/>
            <person name="Wilkinson J."/>
            <person name="Wilson A."/>
            <person name="Yadav S."/>
            <person name="Young G."/>
            <person name="Yu Q."/>
            <person name="Zembek L."/>
            <person name="Zhong D."/>
            <person name="Zimmer A."/>
            <person name="Zwirko Z."/>
            <person name="Jaffe D.B."/>
            <person name="Alvarez P."/>
            <person name="Brockman W."/>
            <person name="Butler J."/>
            <person name="Chin C."/>
            <person name="Gnerre S."/>
            <person name="MacCallum I."/>
            <person name="Graves J.A."/>
            <person name="Ponting C.P."/>
            <person name="Breen M."/>
            <person name="Samollow P.B."/>
            <person name="Lander E.S."/>
            <person name="Lindblad-Toh K."/>
        </authorList>
    </citation>
    <scope>NUCLEOTIDE SEQUENCE [LARGE SCALE GENOMIC DNA]</scope>
</reference>
<reference evidence="3" key="2">
    <citation type="submission" date="2025-08" db="UniProtKB">
        <authorList>
            <consortium name="Ensembl"/>
        </authorList>
    </citation>
    <scope>IDENTIFICATION</scope>
</reference>
<dbReference type="Proteomes" id="UP000002280">
    <property type="component" value="Chromosome 6"/>
</dbReference>
<dbReference type="GO" id="GO:0070310">
    <property type="term" value="C:ATR-ATRIP complex"/>
    <property type="evidence" value="ECO:0007669"/>
    <property type="project" value="Ensembl"/>
</dbReference>
<feature type="region of interest" description="Disordered" evidence="2">
    <location>
        <begin position="576"/>
        <end position="602"/>
    </location>
</feature>
<dbReference type="GeneTree" id="ENSGT00390000012850"/>
<feature type="compositionally biased region" description="Basic and acidic residues" evidence="2">
    <location>
        <begin position="16"/>
        <end position="35"/>
    </location>
</feature>
<accession>A0A5F8GL42</accession>
<evidence type="ECO:0000313" key="3">
    <source>
        <dbReference type="Ensembl" id="ENSMODP00000048132.1"/>
    </source>
</evidence>
<dbReference type="Bgee" id="ENSMODG00000014362">
    <property type="expression patterns" value="Expressed in hindlimb bud and 20 other cell types or tissues"/>
</dbReference>
<feature type="compositionally biased region" description="Acidic residues" evidence="2">
    <location>
        <begin position="589"/>
        <end position="599"/>
    </location>
</feature>
<gene>
    <name evidence="3" type="primary">ATRIP</name>
</gene>
<dbReference type="GO" id="GO:0000077">
    <property type="term" value="P:DNA damage checkpoint signaling"/>
    <property type="evidence" value="ECO:0007669"/>
    <property type="project" value="InterPro"/>
</dbReference>
<evidence type="ECO:0000313" key="4">
    <source>
        <dbReference type="Proteomes" id="UP000002280"/>
    </source>
</evidence>
<feature type="coiled-coil region" evidence="1">
    <location>
        <begin position="155"/>
        <end position="189"/>
    </location>
</feature>
<name>A0A5F8GL42_MONDO</name>
<dbReference type="GO" id="GO:0006281">
    <property type="term" value="P:DNA repair"/>
    <property type="evidence" value="ECO:0000318"/>
    <property type="project" value="GO_Central"/>
</dbReference>
<feature type="coiled-coil region" evidence="1">
    <location>
        <begin position="219"/>
        <end position="253"/>
    </location>
</feature>
<dbReference type="InParanoid" id="A0A5F8GL42"/>
<evidence type="ECO:0000256" key="2">
    <source>
        <dbReference type="SAM" id="MobiDB-lite"/>
    </source>
</evidence>
<dbReference type="FunCoup" id="A0A5F8GL42">
    <property type="interactions" value="1964"/>
</dbReference>
<organism evidence="3 4">
    <name type="scientific">Monodelphis domestica</name>
    <name type="common">Gray short-tailed opossum</name>
    <dbReference type="NCBI Taxonomy" id="13616"/>
    <lineage>
        <taxon>Eukaryota</taxon>
        <taxon>Metazoa</taxon>
        <taxon>Chordata</taxon>
        <taxon>Craniata</taxon>
        <taxon>Vertebrata</taxon>
        <taxon>Euteleostomi</taxon>
        <taxon>Mammalia</taxon>
        <taxon>Metatheria</taxon>
        <taxon>Didelphimorphia</taxon>
        <taxon>Didelphidae</taxon>
        <taxon>Monodelphis</taxon>
    </lineage>
</organism>
<feature type="region of interest" description="Disordered" evidence="2">
    <location>
        <begin position="254"/>
        <end position="282"/>
    </location>
</feature>
<protein>
    <submittedName>
        <fullName evidence="3">ATR interacting protein</fullName>
    </submittedName>
</protein>
<dbReference type="OMA" id="CALAQHH"/>
<dbReference type="STRING" id="13616.ENSMODP00000048132"/>
<keyword evidence="4" id="KW-1185">Reference proteome</keyword>
<keyword evidence="1" id="KW-0175">Coiled coil</keyword>
<evidence type="ECO:0000256" key="1">
    <source>
        <dbReference type="SAM" id="Coils"/>
    </source>
</evidence>
<dbReference type="PANTHER" id="PTHR28594:SF1">
    <property type="entry name" value="ATR-INTERACTING PROTEIN"/>
    <property type="match status" value="1"/>
</dbReference>
<reference evidence="3" key="3">
    <citation type="submission" date="2025-09" db="UniProtKB">
        <authorList>
            <consortium name="Ensembl"/>
        </authorList>
    </citation>
    <scope>IDENTIFICATION</scope>
</reference>
<dbReference type="InterPro" id="IPR033349">
    <property type="entry name" value="ATRIP"/>
</dbReference>
<feature type="compositionally biased region" description="Polar residues" evidence="2">
    <location>
        <begin position="254"/>
        <end position="271"/>
    </location>
</feature>
<dbReference type="GO" id="GO:0070530">
    <property type="term" value="F:K63-linked polyubiquitin modification-dependent protein binding"/>
    <property type="evidence" value="ECO:0007669"/>
    <property type="project" value="Ensembl"/>
</dbReference>
<dbReference type="GO" id="GO:0005654">
    <property type="term" value="C:nucleoplasm"/>
    <property type="evidence" value="ECO:0007669"/>
    <property type="project" value="Ensembl"/>
</dbReference>
<dbReference type="PANTHER" id="PTHR28594">
    <property type="entry name" value="ATR-INTERACTING PROTEIN"/>
    <property type="match status" value="1"/>
</dbReference>
<feature type="region of interest" description="Disordered" evidence="2">
    <location>
        <begin position="1"/>
        <end position="52"/>
    </location>
</feature>
<dbReference type="Ensembl" id="ENSMODT00000077363.1">
    <property type="protein sequence ID" value="ENSMODP00000048132.1"/>
    <property type="gene ID" value="ENSMODG00000014362.4"/>
</dbReference>
<sequence length="870" mass="96790">MAGNSGNRYLGSKKRTTSELHGLHPHHGRDNKEDLPGVSPPNKRSRNIDVTDFKETEDSFGYNEEFTADDLEEIDIIASQALTQSLDCKVQLNTNPTLSSTSFSTARSCSQSVGHLELPRNDSTARYSLGIPKFPEQDGMSRSKNISEKSRERILAKDVSEFERLKIQHEKLKEKMKAMQEEILIKNGEIKILRDSLHHTESNLEEKKRSHFLLEQEKIQALNDKEKEFSKKLQSLQSELQFKDAEMNELRTKLQNSGKASKATTTLSISHVSPRKSPSRVIKTEACSPQIGKSFFPTKESFSARTSPPHPGQLSTQSCVMALSYREDNKAHSSGNESLKQEETQRNFIPSCVQQPNTQGSVLINLLLKQPLTSGLSLSLCHLLSSHPEVPAGLFQPPKLGSTSSGMSNIQTTCSREGSFSALSLREAQSLATTGLNLIARDDGSFDESLTEGNKRASQVTQLCQLPGAVHLLPLVRYHISLYCQTLQAVATVKRSSSGDSSACSSRVSTSVESNTEDSLSALEGFTMVALGILQHLVCYSGAVVQALLSEGRRRDVTDGEDPLLGENKKTMCKRSQEKISENPMVEDQLAETPEETSDSQDQQPLLKMLLYLLSFSSASTGHLQVRVLNQCLKVLVKLAENCAFDFLPRFQCVLNSHGLLQCLSSTAHLSTVLLTIHLLSLLCDHKKLAPQLCSQSETCLLLLLYMYITSRPDKAVVETQWFQLEQETVWFLAKMMQSPDSPIALIGSDCQCSLEVVKALIVMLHRQWLTIRRLEGHVHTGQRKQMVRCLRDTLLLLHSLSQRDTLFHVHCMDVLHQYDQVIPGIQALLRGLPDRTNYEGERGKLGTVSSESLGLWDAKGKKVLPCPQQ</sequence>
<dbReference type="AlphaFoldDB" id="A0A5F8GL42"/>